<dbReference type="Gene3D" id="2.60.320.10">
    <property type="entry name" value="N-utilization substance G protein NusG, insert domain"/>
    <property type="match status" value="1"/>
</dbReference>
<evidence type="ECO:0000313" key="3">
    <source>
        <dbReference type="Proteomes" id="UP000002019"/>
    </source>
</evidence>
<keyword evidence="1" id="KW-0812">Transmembrane</keyword>
<dbReference type="HOGENOM" id="CLU_130936_1_2_0"/>
<keyword evidence="3" id="KW-1185">Reference proteome</keyword>
<dbReference type="EMBL" id="CU466930">
    <property type="protein sequence ID" value="CAO80776.1"/>
    <property type="molecule type" value="Genomic_DNA"/>
</dbReference>
<proteinExistence type="predicted"/>
<dbReference type="OrthoDB" id="47603at2"/>
<dbReference type="InterPro" id="IPR038690">
    <property type="entry name" value="NusG_2_sf"/>
</dbReference>
<dbReference type="AlphaFoldDB" id="B0VHG1"/>
<dbReference type="eggNOG" id="COG5341">
    <property type="taxonomic scope" value="Bacteria"/>
</dbReference>
<keyword evidence="1" id="KW-1133">Transmembrane helix</keyword>
<dbReference type="Pfam" id="PF07009">
    <property type="entry name" value="NusG_II"/>
    <property type="match status" value="1"/>
</dbReference>
<dbReference type="KEGG" id="caci:CLOAM0903"/>
<evidence type="ECO:0000313" key="2">
    <source>
        <dbReference type="EMBL" id="CAO80776.1"/>
    </source>
</evidence>
<reference evidence="2 3" key="1">
    <citation type="journal article" date="2008" name="J. Bacteriol.">
        <title>'Candidatus Cloacamonas acidaminovorans': genome sequence reconstruction provides a first glimpse of a new bacterial division.</title>
        <authorList>
            <person name="Pelletier E."/>
            <person name="Kreimeyer A."/>
            <person name="Bocs S."/>
            <person name="Rouy Z."/>
            <person name="Gyapay G."/>
            <person name="Chouari R."/>
            <person name="Riviere D."/>
            <person name="Ganesan A."/>
            <person name="Daegelen P."/>
            <person name="Sghir A."/>
            <person name="Cohen G.N."/>
            <person name="Medigue C."/>
            <person name="Weissenbach J."/>
            <person name="Le Paslier D."/>
        </authorList>
    </citation>
    <scope>NUCLEOTIDE SEQUENCE [LARGE SCALE GENOMIC DNA]</scope>
    <source>
        <strain evidence="3">Evry</strain>
    </source>
</reference>
<evidence type="ECO:0000256" key="1">
    <source>
        <dbReference type="SAM" id="Phobius"/>
    </source>
</evidence>
<dbReference type="Proteomes" id="UP000002019">
    <property type="component" value="Chromosome"/>
</dbReference>
<dbReference type="STRING" id="459349.CLOAM0903"/>
<dbReference type="RefSeq" id="WP_015424634.1">
    <property type="nucleotide sequence ID" value="NC_020449.1"/>
</dbReference>
<sequence>MKKYSILNDLKPADVVLILLIILAIFLSARYYLNNKPHSQVYIYKDNQLFGVYSLEQDKVIKIDEHNTVEIKNGKVRMKFADCPDKRCVKQGFTKSMPIICLPNKLVIEIQDNGKQKKLILQ</sequence>
<protein>
    <submittedName>
        <fullName evidence="2">Uncharacterized protein</fullName>
    </submittedName>
</protein>
<feature type="transmembrane region" description="Helical" evidence="1">
    <location>
        <begin position="12"/>
        <end position="33"/>
    </location>
</feature>
<gene>
    <name evidence="2" type="ordered locus">CLOAM0903</name>
</gene>
<keyword evidence="1" id="KW-0472">Membrane</keyword>
<accession>B0VHG1</accession>
<organism evidence="2 3">
    <name type="scientific">Cloacimonas acidaminovorans (strain Evry)</name>
    <dbReference type="NCBI Taxonomy" id="459349"/>
    <lineage>
        <taxon>Bacteria</taxon>
        <taxon>Pseudomonadati</taxon>
        <taxon>Candidatus Cloacimonadota</taxon>
        <taxon>Candidatus Cloacimonadia</taxon>
        <taxon>Candidatus Cloacimonadales</taxon>
        <taxon>Candidatus Cloacimonadaceae</taxon>
        <taxon>Candidatus Cloacimonas</taxon>
    </lineage>
</organism>
<name>B0VHG1_CLOAI</name>